<feature type="transmembrane region" description="Helical" evidence="8">
    <location>
        <begin position="206"/>
        <end position="226"/>
    </location>
</feature>
<evidence type="ECO:0000256" key="4">
    <source>
        <dbReference type="ARBA" id="ARBA00022692"/>
    </source>
</evidence>
<evidence type="ECO:0000256" key="2">
    <source>
        <dbReference type="ARBA" id="ARBA00022448"/>
    </source>
</evidence>
<dbReference type="PATRIC" id="fig|1123269.5.peg.1575"/>
<feature type="transmembrane region" description="Helical" evidence="8">
    <location>
        <begin position="363"/>
        <end position="387"/>
    </location>
</feature>
<evidence type="ECO:0000256" key="3">
    <source>
        <dbReference type="ARBA" id="ARBA00022475"/>
    </source>
</evidence>
<feature type="transmembrane region" description="Helical" evidence="8">
    <location>
        <begin position="92"/>
        <end position="111"/>
    </location>
</feature>
<feature type="transmembrane region" description="Helical" evidence="8">
    <location>
        <begin position="399"/>
        <end position="422"/>
    </location>
</feature>
<dbReference type="Pfam" id="PF07690">
    <property type="entry name" value="MFS_1"/>
    <property type="match status" value="1"/>
</dbReference>
<feature type="transmembrane region" description="Helical" evidence="8">
    <location>
        <begin position="145"/>
        <end position="167"/>
    </location>
</feature>
<sequence>MPRISPVGGEAERMTGVMKSVRRRFGLPEGFLALAGTEFWERFALAGVKSMLTLVLIDHVVGRADVFGSGAAERALEGWFGPLSAAGFASQIYGMANALLYLSVPLGGLLGDRVAGPRGAVYLGGGAMVAGLLLMPTRLFFLPGLILFATGAGTLKGNLSTVVGTLFNDDAARRRGFACYLGVLNAGVICGPFVCGALAVVGGWRWSMMAAAVAVSIGLAGYHLAARRIAVAAPAKRSPAPSPADARDPAGAGDLARVVAALLAVFLCFGAYEQIGNMFLVWARTQVALEAFGWRLPVPWLLSLDGLFTLALVPLTQIGLKALARRGLALGALGQIALGCAACALGNLVLAASATIGTGAVPIVAPLAYLLLIDVAIVLVWPAGLSLVTASAPARFTGLWVGIFYLHGFFANLWVGFGGAFYERMAPAQFWALHALLAAAGAGVALAAAGAGAWVRRSPPRHGRRRGRIPRRAAPR</sequence>
<keyword evidence="4 8" id="KW-0812">Transmembrane</keyword>
<keyword evidence="5 8" id="KW-1133">Transmembrane helix</keyword>
<dbReference type="Gene3D" id="1.20.1250.20">
    <property type="entry name" value="MFS general substrate transporter like domains"/>
    <property type="match status" value="2"/>
</dbReference>
<evidence type="ECO:0000256" key="8">
    <source>
        <dbReference type="SAM" id="Phobius"/>
    </source>
</evidence>
<dbReference type="STRING" id="1123269.NX02_08055"/>
<dbReference type="PANTHER" id="PTHR23517:SF15">
    <property type="entry name" value="PROTON-DEPENDENT OLIGOPEPTIDE FAMILY TRANSPORT PROTEIN"/>
    <property type="match status" value="1"/>
</dbReference>
<evidence type="ECO:0000256" key="1">
    <source>
        <dbReference type="ARBA" id="ARBA00004651"/>
    </source>
</evidence>
<dbReference type="InterPro" id="IPR036259">
    <property type="entry name" value="MFS_trans_sf"/>
</dbReference>
<accession>W0ACC9</accession>
<dbReference type="GO" id="GO:0022857">
    <property type="term" value="F:transmembrane transporter activity"/>
    <property type="evidence" value="ECO:0007669"/>
    <property type="project" value="InterPro"/>
</dbReference>
<feature type="transmembrane region" description="Helical" evidence="8">
    <location>
        <begin position="327"/>
        <end position="351"/>
    </location>
</feature>
<dbReference type="Proteomes" id="UP000018851">
    <property type="component" value="Chromosome"/>
</dbReference>
<keyword evidence="6 8" id="KW-0472">Membrane</keyword>
<dbReference type="InterPro" id="IPR050171">
    <property type="entry name" value="MFS_Transporters"/>
</dbReference>
<keyword evidence="3" id="KW-1003">Cell membrane</keyword>
<dbReference type="InterPro" id="IPR011701">
    <property type="entry name" value="MFS"/>
</dbReference>
<comment type="subcellular location">
    <subcellularLocation>
        <location evidence="1">Cell membrane</location>
        <topology evidence="1">Multi-pass membrane protein</topology>
    </subcellularLocation>
</comment>
<dbReference type="AlphaFoldDB" id="W0ACC9"/>
<feature type="transmembrane region" description="Helical" evidence="8">
    <location>
        <begin position="179"/>
        <end position="200"/>
    </location>
</feature>
<dbReference type="eggNOG" id="COG3104">
    <property type="taxonomic scope" value="Bacteria"/>
</dbReference>
<evidence type="ECO:0008006" key="11">
    <source>
        <dbReference type="Google" id="ProtNLM"/>
    </source>
</evidence>
<feature type="transmembrane region" description="Helical" evidence="8">
    <location>
        <begin position="120"/>
        <end position="139"/>
    </location>
</feature>
<dbReference type="EMBL" id="CP006644">
    <property type="protein sequence ID" value="AHE53335.1"/>
    <property type="molecule type" value="Genomic_DNA"/>
</dbReference>
<protein>
    <recommendedName>
        <fullName evidence="11">Major facilitator superfamily (MFS) profile domain-containing protein</fullName>
    </recommendedName>
</protein>
<keyword evidence="10" id="KW-1185">Reference proteome</keyword>
<dbReference type="PANTHER" id="PTHR23517">
    <property type="entry name" value="RESISTANCE PROTEIN MDTM, PUTATIVE-RELATED-RELATED"/>
    <property type="match status" value="1"/>
</dbReference>
<evidence type="ECO:0000256" key="7">
    <source>
        <dbReference type="SAM" id="MobiDB-lite"/>
    </source>
</evidence>
<organism evidence="9 10">
    <name type="scientific">Sphingomonas sanxanigenens DSM 19645 = NX02</name>
    <dbReference type="NCBI Taxonomy" id="1123269"/>
    <lineage>
        <taxon>Bacteria</taxon>
        <taxon>Pseudomonadati</taxon>
        <taxon>Pseudomonadota</taxon>
        <taxon>Alphaproteobacteria</taxon>
        <taxon>Sphingomonadales</taxon>
        <taxon>Sphingomonadaceae</taxon>
        <taxon>Sphingomonas</taxon>
    </lineage>
</organism>
<dbReference type="SUPFAM" id="SSF103473">
    <property type="entry name" value="MFS general substrate transporter"/>
    <property type="match status" value="1"/>
</dbReference>
<gene>
    <name evidence="9" type="ORF">NX02_08055</name>
</gene>
<dbReference type="KEGG" id="ssan:NX02_08055"/>
<dbReference type="HOGENOM" id="CLU_004790_0_1_5"/>
<name>W0ACC9_9SPHN</name>
<feature type="transmembrane region" description="Helical" evidence="8">
    <location>
        <begin position="255"/>
        <end position="272"/>
    </location>
</feature>
<dbReference type="GO" id="GO:0005886">
    <property type="term" value="C:plasma membrane"/>
    <property type="evidence" value="ECO:0007669"/>
    <property type="project" value="UniProtKB-SubCell"/>
</dbReference>
<evidence type="ECO:0000313" key="9">
    <source>
        <dbReference type="EMBL" id="AHE53335.1"/>
    </source>
</evidence>
<feature type="transmembrane region" description="Helical" evidence="8">
    <location>
        <begin position="428"/>
        <end position="455"/>
    </location>
</feature>
<feature type="region of interest" description="Disordered" evidence="7">
    <location>
        <begin position="457"/>
        <end position="476"/>
    </location>
</feature>
<evidence type="ECO:0000256" key="5">
    <source>
        <dbReference type="ARBA" id="ARBA00022989"/>
    </source>
</evidence>
<feature type="transmembrane region" description="Helical" evidence="8">
    <location>
        <begin position="292"/>
        <end position="315"/>
    </location>
</feature>
<reference evidence="9 10" key="1">
    <citation type="submission" date="2013-07" db="EMBL/GenBank/DDBJ databases">
        <title>Completed genome of Sphingomonas sanxanigenens NX02.</title>
        <authorList>
            <person name="Ma T."/>
            <person name="Huang H."/>
            <person name="Wu M."/>
            <person name="Li X."/>
            <person name="Li G."/>
        </authorList>
    </citation>
    <scope>NUCLEOTIDE SEQUENCE [LARGE SCALE GENOMIC DNA]</scope>
    <source>
        <strain evidence="9 10">NX02</strain>
    </source>
</reference>
<keyword evidence="2" id="KW-0813">Transport</keyword>
<proteinExistence type="predicted"/>
<evidence type="ECO:0000256" key="6">
    <source>
        <dbReference type="ARBA" id="ARBA00023136"/>
    </source>
</evidence>
<feature type="compositionally biased region" description="Basic residues" evidence="7">
    <location>
        <begin position="458"/>
        <end position="476"/>
    </location>
</feature>
<evidence type="ECO:0000313" key="10">
    <source>
        <dbReference type="Proteomes" id="UP000018851"/>
    </source>
</evidence>